<dbReference type="PROSITE" id="PS51257">
    <property type="entry name" value="PROKAR_LIPOPROTEIN"/>
    <property type="match status" value="1"/>
</dbReference>
<keyword evidence="3" id="KW-1185">Reference proteome</keyword>
<feature type="signal peptide" evidence="1">
    <location>
        <begin position="1"/>
        <end position="15"/>
    </location>
</feature>
<evidence type="ECO:0000256" key="1">
    <source>
        <dbReference type="SAM" id="SignalP"/>
    </source>
</evidence>
<organism evidence="2 3">
    <name type="scientific">Glossina austeni</name>
    <name type="common">Savannah tsetse fly</name>
    <dbReference type="NCBI Taxonomy" id="7395"/>
    <lineage>
        <taxon>Eukaryota</taxon>
        <taxon>Metazoa</taxon>
        <taxon>Ecdysozoa</taxon>
        <taxon>Arthropoda</taxon>
        <taxon>Hexapoda</taxon>
        <taxon>Insecta</taxon>
        <taxon>Pterygota</taxon>
        <taxon>Neoptera</taxon>
        <taxon>Endopterygota</taxon>
        <taxon>Diptera</taxon>
        <taxon>Brachycera</taxon>
        <taxon>Muscomorpha</taxon>
        <taxon>Hippoboscoidea</taxon>
        <taxon>Glossinidae</taxon>
        <taxon>Glossina</taxon>
    </lineage>
</organism>
<proteinExistence type="predicted"/>
<evidence type="ECO:0000313" key="3">
    <source>
        <dbReference type="Proteomes" id="UP000078200"/>
    </source>
</evidence>
<protein>
    <submittedName>
        <fullName evidence="2">Uncharacterized protein</fullName>
    </submittedName>
</protein>
<accession>A0A1A9V6Z5</accession>
<dbReference type="Proteomes" id="UP000078200">
    <property type="component" value="Unassembled WGS sequence"/>
</dbReference>
<name>A0A1A9V6Z5_GLOAU</name>
<reference evidence="2" key="1">
    <citation type="submission" date="2020-05" db="UniProtKB">
        <authorList>
            <consortium name="EnsemblMetazoa"/>
        </authorList>
    </citation>
    <scope>IDENTIFICATION</scope>
    <source>
        <strain evidence="2">TTRI</strain>
    </source>
</reference>
<feature type="chain" id="PRO_5012814069" evidence="1">
    <location>
        <begin position="16"/>
        <end position="162"/>
    </location>
</feature>
<evidence type="ECO:0000313" key="2">
    <source>
        <dbReference type="EnsemblMetazoa" id="GAUT027903-PA"/>
    </source>
</evidence>
<dbReference type="VEuPathDB" id="VectorBase:GAUT027903"/>
<dbReference type="AlphaFoldDB" id="A0A1A9V6Z5"/>
<dbReference type="EnsemblMetazoa" id="GAUT027903-RA">
    <property type="protein sequence ID" value="GAUT027903-PA"/>
    <property type="gene ID" value="GAUT027903"/>
</dbReference>
<keyword evidence="1" id="KW-0732">Signal</keyword>
<sequence length="162" mass="18652">MKALFFVLGISLTVGCPTFKLTKYRIQYEDLTASLMLISLPDWSLVLTAKNSKGNLASKTRNLAVVSQRIEEDKETSEELKNVDSQKLRLVEYKDDWKAVLKIALKKTENKVCELIEYYQKYFERNIKVVDKLNESVKCLNKQVSDNVKTSIELSRSLSSNY</sequence>